<accession>A0A5J5IEK6</accession>
<dbReference type="RefSeq" id="WP_150415706.1">
    <property type="nucleotide sequence ID" value="NZ_VYQF01000004.1"/>
</dbReference>
<dbReference type="PANTHER" id="PTHR24567:SF28">
    <property type="entry name" value="LISTERIOLYSIN REGULATORY PROTEIN"/>
    <property type="match status" value="1"/>
</dbReference>
<dbReference type="InterPro" id="IPR000595">
    <property type="entry name" value="cNMP-bd_dom"/>
</dbReference>
<keyword evidence="1" id="KW-0805">Transcription regulation</keyword>
<dbReference type="InterPro" id="IPR014710">
    <property type="entry name" value="RmlC-like_jellyroll"/>
</dbReference>
<dbReference type="EMBL" id="VYQF01000004">
    <property type="protein sequence ID" value="KAA9038146.1"/>
    <property type="molecule type" value="Genomic_DNA"/>
</dbReference>
<evidence type="ECO:0000313" key="6">
    <source>
        <dbReference type="EMBL" id="KAA9038146.1"/>
    </source>
</evidence>
<dbReference type="GO" id="GO:0005829">
    <property type="term" value="C:cytosol"/>
    <property type="evidence" value="ECO:0007669"/>
    <property type="project" value="TreeGrafter"/>
</dbReference>
<reference evidence="6 7" key="1">
    <citation type="submission" date="2019-09" db="EMBL/GenBank/DDBJ databases">
        <title>Draft genome sequence of Ginsengibacter sp. BR5-29.</title>
        <authorList>
            <person name="Im W.-T."/>
        </authorList>
    </citation>
    <scope>NUCLEOTIDE SEQUENCE [LARGE SCALE GENOMIC DNA]</scope>
    <source>
        <strain evidence="6 7">BR5-29</strain>
    </source>
</reference>
<evidence type="ECO:0000259" key="5">
    <source>
        <dbReference type="PROSITE" id="PS51063"/>
    </source>
</evidence>
<dbReference type="Gene3D" id="2.60.120.10">
    <property type="entry name" value="Jelly Rolls"/>
    <property type="match status" value="1"/>
</dbReference>
<dbReference type="GO" id="GO:0003677">
    <property type="term" value="F:DNA binding"/>
    <property type="evidence" value="ECO:0007669"/>
    <property type="project" value="UniProtKB-KW"/>
</dbReference>
<dbReference type="InterPro" id="IPR050397">
    <property type="entry name" value="Env_Response_Regulators"/>
</dbReference>
<gene>
    <name evidence="6" type="ORF">FW778_15450</name>
</gene>
<evidence type="ECO:0000256" key="3">
    <source>
        <dbReference type="ARBA" id="ARBA00023163"/>
    </source>
</evidence>
<proteinExistence type="predicted"/>
<evidence type="ECO:0000313" key="7">
    <source>
        <dbReference type="Proteomes" id="UP000326903"/>
    </source>
</evidence>
<comment type="caution">
    <text evidence="6">The sequence shown here is derived from an EMBL/GenBank/DDBJ whole genome shotgun (WGS) entry which is preliminary data.</text>
</comment>
<dbReference type="SUPFAM" id="SSF46785">
    <property type="entry name" value="Winged helix' DNA-binding domain"/>
    <property type="match status" value="1"/>
</dbReference>
<dbReference type="Proteomes" id="UP000326903">
    <property type="component" value="Unassembled WGS sequence"/>
</dbReference>
<dbReference type="PANTHER" id="PTHR24567">
    <property type="entry name" value="CRP FAMILY TRANSCRIPTIONAL REGULATORY PROTEIN"/>
    <property type="match status" value="1"/>
</dbReference>
<name>A0A5J5IEK6_9BACT</name>
<dbReference type="PROSITE" id="PS51063">
    <property type="entry name" value="HTH_CRP_2"/>
    <property type="match status" value="1"/>
</dbReference>
<dbReference type="GO" id="GO:0003700">
    <property type="term" value="F:DNA-binding transcription factor activity"/>
    <property type="evidence" value="ECO:0007669"/>
    <property type="project" value="TreeGrafter"/>
</dbReference>
<dbReference type="CDD" id="cd00038">
    <property type="entry name" value="CAP_ED"/>
    <property type="match status" value="1"/>
</dbReference>
<keyword evidence="3" id="KW-0804">Transcription</keyword>
<evidence type="ECO:0000259" key="4">
    <source>
        <dbReference type="PROSITE" id="PS50042"/>
    </source>
</evidence>
<dbReference type="InterPro" id="IPR012318">
    <property type="entry name" value="HTH_CRP"/>
</dbReference>
<dbReference type="SUPFAM" id="SSF51206">
    <property type="entry name" value="cAMP-binding domain-like"/>
    <property type="match status" value="1"/>
</dbReference>
<dbReference type="AlphaFoldDB" id="A0A5J5IEK6"/>
<evidence type="ECO:0000256" key="2">
    <source>
        <dbReference type="ARBA" id="ARBA00023125"/>
    </source>
</evidence>
<dbReference type="InterPro" id="IPR036388">
    <property type="entry name" value="WH-like_DNA-bd_sf"/>
</dbReference>
<feature type="domain" description="Cyclic nucleotide-binding" evidence="4">
    <location>
        <begin position="14"/>
        <end position="116"/>
    </location>
</feature>
<dbReference type="Pfam" id="PF00027">
    <property type="entry name" value="cNMP_binding"/>
    <property type="match status" value="1"/>
</dbReference>
<dbReference type="InterPro" id="IPR036390">
    <property type="entry name" value="WH_DNA-bd_sf"/>
</dbReference>
<dbReference type="Pfam" id="PF13545">
    <property type="entry name" value="HTH_Crp_2"/>
    <property type="match status" value="1"/>
</dbReference>
<protein>
    <submittedName>
        <fullName evidence="6">Crp/Fnr family transcriptional regulator</fullName>
    </submittedName>
</protein>
<keyword evidence="2" id="KW-0238">DNA-binding</keyword>
<dbReference type="SMART" id="SM00100">
    <property type="entry name" value="cNMP"/>
    <property type="match status" value="1"/>
</dbReference>
<keyword evidence="7" id="KW-1185">Reference proteome</keyword>
<organism evidence="6 7">
    <name type="scientific">Ginsengibacter hankyongi</name>
    <dbReference type="NCBI Taxonomy" id="2607284"/>
    <lineage>
        <taxon>Bacteria</taxon>
        <taxon>Pseudomonadati</taxon>
        <taxon>Bacteroidota</taxon>
        <taxon>Chitinophagia</taxon>
        <taxon>Chitinophagales</taxon>
        <taxon>Chitinophagaceae</taxon>
        <taxon>Ginsengibacter</taxon>
    </lineage>
</organism>
<feature type="domain" description="HTH crp-type" evidence="5">
    <location>
        <begin position="130"/>
        <end position="197"/>
    </location>
</feature>
<dbReference type="InterPro" id="IPR018490">
    <property type="entry name" value="cNMP-bd_dom_sf"/>
</dbReference>
<dbReference type="PROSITE" id="PS50042">
    <property type="entry name" value="CNMP_BINDING_3"/>
    <property type="match status" value="1"/>
</dbReference>
<sequence>MINTDLLIAWGAAFKKVQAGEVIFKEGNEAHFYHQLETGSIKWVNINNEGVEFIHNIIAPGESFGEIPLFDNAPYAATAIAEKDSVILRLHESSFQQLLKENPEILFSFTKLMAQRLRYKFLITKEMTSQNPERRITTLINQFKKDNQHFCNDCNQLKLTRQQLASMTGMRVETVIRTMRSMHDKGKLKIEKGRVFC</sequence>
<evidence type="ECO:0000256" key="1">
    <source>
        <dbReference type="ARBA" id="ARBA00023015"/>
    </source>
</evidence>
<dbReference type="Gene3D" id="1.10.10.10">
    <property type="entry name" value="Winged helix-like DNA-binding domain superfamily/Winged helix DNA-binding domain"/>
    <property type="match status" value="1"/>
</dbReference>